<evidence type="ECO:0000313" key="3">
    <source>
        <dbReference type="EMBL" id="KAJ3639213.1"/>
    </source>
</evidence>
<evidence type="ECO:0000256" key="1">
    <source>
        <dbReference type="PROSITE-ProRule" id="PRU00047"/>
    </source>
</evidence>
<dbReference type="AlphaFoldDB" id="A0AA38HJY6"/>
<name>A0AA38HJY6_9CUCU</name>
<dbReference type="InterPro" id="IPR001878">
    <property type="entry name" value="Znf_CCHC"/>
</dbReference>
<keyword evidence="1" id="KW-0863">Zinc-finger</keyword>
<proteinExistence type="predicted"/>
<comment type="caution">
    <text evidence="3">The sequence shown here is derived from an EMBL/GenBank/DDBJ whole genome shotgun (WGS) entry which is preliminary data.</text>
</comment>
<dbReference type="InterPro" id="IPR036875">
    <property type="entry name" value="Znf_CCHC_sf"/>
</dbReference>
<sequence length="355" mass="40936">MADEETQDNGCKPEEVEAEAEYVLESVNRIENELRMYIFAESTKVNKNACATILASMSQVRVYLEKEVMKNKFLEGRVCEVEKRVRECRNVVVTKDNDGKESKEEVRTTAQQKSWAVVVKSNRSETDKGVNVRSDSVKKDIIRKVEPMLTDVRVKAMRRLKNGNVVMETMSEREARRIKECLREQVKDVTVEDVKTMRPRVLIYDVPNEMIESDVLKELFKKNSCDRGVDEAIFKRETKIVLRAGRKDASEGNVVVESAKGILDGWLQQKRVYVGLRRLKVRKYEKVLRCYNCCGHGHTKRECVKEKVCRKCCESGHEEKSCQRGVKCGLCKVNKLEKCNHSVMSEDCPIYKIYG</sequence>
<evidence type="ECO:0000313" key="4">
    <source>
        <dbReference type="Proteomes" id="UP001168821"/>
    </source>
</evidence>
<keyword evidence="4" id="KW-1185">Reference proteome</keyword>
<reference evidence="3" key="1">
    <citation type="journal article" date="2023" name="G3 (Bethesda)">
        <title>Whole genome assemblies of Zophobas morio and Tenebrio molitor.</title>
        <authorList>
            <person name="Kaur S."/>
            <person name="Stinson S.A."/>
            <person name="diCenzo G.C."/>
        </authorList>
    </citation>
    <scope>NUCLEOTIDE SEQUENCE</scope>
    <source>
        <strain evidence="3">QUZm001</strain>
    </source>
</reference>
<dbReference type="Proteomes" id="UP001168821">
    <property type="component" value="Unassembled WGS sequence"/>
</dbReference>
<keyword evidence="1" id="KW-0479">Metal-binding</keyword>
<evidence type="ECO:0000259" key="2">
    <source>
        <dbReference type="PROSITE" id="PS50158"/>
    </source>
</evidence>
<gene>
    <name evidence="3" type="ORF">Zmor_004081</name>
</gene>
<dbReference type="EMBL" id="JALNTZ010000012">
    <property type="protein sequence ID" value="KAJ3639213.1"/>
    <property type="molecule type" value="Genomic_DNA"/>
</dbReference>
<organism evidence="3 4">
    <name type="scientific">Zophobas morio</name>
    <dbReference type="NCBI Taxonomy" id="2755281"/>
    <lineage>
        <taxon>Eukaryota</taxon>
        <taxon>Metazoa</taxon>
        <taxon>Ecdysozoa</taxon>
        <taxon>Arthropoda</taxon>
        <taxon>Hexapoda</taxon>
        <taxon>Insecta</taxon>
        <taxon>Pterygota</taxon>
        <taxon>Neoptera</taxon>
        <taxon>Endopterygota</taxon>
        <taxon>Coleoptera</taxon>
        <taxon>Polyphaga</taxon>
        <taxon>Cucujiformia</taxon>
        <taxon>Tenebrionidae</taxon>
        <taxon>Zophobas</taxon>
    </lineage>
</organism>
<dbReference type="PROSITE" id="PS50158">
    <property type="entry name" value="ZF_CCHC"/>
    <property type="match status" value="1"/>
</dbReference>
<dbReference type="SUPFAM" id="SSF57756">
    <property type="entry name" value="Retrovirus zinc finger-like domains"/>
    <property type="match status" value="1"/>
</dbReference>
<dbReference type="GO" id="GO:0008270">
    <property type="term" value="F:zinc ion binding"/>
    <property type="evidence" value="ECO:0007669"/>
    <property type="project" value="UniProtKB-KW"/>
</dbReference>
<protein>
    <recommendedName>
        <fullName evidence="2">CCHC-type domain-containing protein</fullName>
    </recommendedName>
</protein>
<keyword evidence="1" id="KW-0862">Zinc</keyword>
<dbReference type="GO" id="GO:0003676">
    <property type="term" value="F:nucleic acid binding"/>
    <property type="evidence" value="ECO:0007669"/>
    <property type="project" value="InterPro"/>
</dbReference>
<accession>A0AA38HJY6</accession>
<feature type="domain" description="CCHC-type" evidence="2">
    <location>
        <begin position="289"/>
        <end position="303"/>
    </location>
</feature>